<dbReference type="Pfam" id="PF03144">
    <property type="entry name" value="GTP_EFTU_D2"/>
    <property type="match status" value="1"/>
</dbReference>
<dbReference type="PANTHER" id="PTHR43721">
    <property type="entry name" value="ELONGATION FACTOR TU-RELATED"/>
    <property type="match status" value="1"/>
</dbReference>
<dbReference type="PROSITE" id="PS51722">
    <property type="entry name" value="G_TR_2"/>
    <property type="match status" value="1"/>
</dbReference>
<dbReference type="InterPro" id="IPR015191">
    <property type="entry name" value="SelB_WHD4"/>
</dbReference>
<dbReference type="SUPFAM" id="SSF52540">
    <property type="entry name" value="P-loop containing nucleoside triphosphate hydrolases"/>
    <property type="match status" value="1"/>
</dbReference>
<dbReference type="Pfam" id="PF09107">
    <property type="entry name" value="WHD_3rd_SelB"/>
    <property type="match status" value="1"/>
</dbReference>
<dbReference type="GO" id="GO:0005525">
    <property type="term" value="F:GTP binding"/>
    <property type="evidence" value="ECO:0007669"/>
    <property type="project" value="UniProtKB-KW"/>
</dbReference>
<dbReference type="GO" id="GO:0003924">
    <property type="term" value="F:GTPase activity"/>
    <property type="evidence" value="ECO:0007669"/>
    <property type="project" value="InterPro"/>
</dbReference>
<dbReference type="AlphaFoldDB" id="A0A939JHL0"/>
<comment type="caution">
    <text evidence="9">The sequence shown here is derived from an EMBL/GenBank/DDBJ whole genome shotgun (WGS) entry which is preliminary data.</text>
</comment>
<evidence type="ECO:0000313" key="10">
    <source>
        <dbReference type="Proteomes" id="UP000664167"/>
    </source>
</evidence>
<dbReference type="Gene3D" id="2.40.30.10">
    <property type="entry name" value="Translation factors"/>
    <property type="match status" value="1"/>
</dbReference>
<dbReference type="Pfam" id="PF00009">
    <property type="entry name" value="GTP_EFTU"/>
    <property type="match status" value="1"/>
</dbReference>
<comment type="subcellular location">
    <subcellularLocation>
        <location evidence="1">Cytoplasm</location>
    </subcellularLocation>
</comment>
<evidence type="ECO:0000313" key="9">
    <source>
        <dbReference type="EMBL" id="MBO0512240.1"/>
    </source>
</evidence>
<dbReference type="Proteomes" id="UP000664167">
    <property type="component" value="Unassembled WGS sequence"/>
</dbReference>
<dbReference type="InterPro" id="IPR050055">
    <property type="entry name" value="EF-Tu_GTPase"/>
</dbReference>
<evidence type="ECO:0000256" key="3">
    <source>
        <dbReference type="ARBA" id="ARBA00022490"/>
    </source>
</evidence>
<dbReference type="CDD" id="cd04171">
    <property type="entry name" value="SelB"/>
    <property type="match status" value="1"/>
</dbReference>
<evidence type="ECO:0000256" key="6">
    <source>
        <dbReference type="ARBA" id="ARBA00025526"/>
    </source>
</evidence>
<dbReference type="Gene3D" id="1.10.10.2770">
    <property type="match status" value="1"/>
</dbReference>
<evidence type="ECO:0000256" key="1">
    <source>
        <dbReference type="ARBA" id="ARBA00004496"/>
    </source>
</evidence>
<dbReference type="PANTHER" id="PTHR43721:SF22">
    <property type="entry name" value="ELONGATION FACTOR TU, MITOCHONDRIAL"/>
    <property type="match status" value="1"/>
</dbReference>
<dbReference type="SUPFAM" id="SSF50447">
    <property type="entry name" value="Translation proteins"/>
    <property type="match status" value="1"/>
</dbReference>
<dbReference type="InterPro" id="IPR036388">
    <property type="entry name" value="WH-like_DNA-bd_sf"/>
</dbReference>
<dbReference type="InterPro" id="IPR027417">
    <property type="entry name" value="P-loop_NTPase"/>
</dbReference>
<keyword evidence="10" id="KW-1185">Reference proteome</keyword>
<dbReference type="InterPro" id="IPR000795">
    <property type="entry name" value="T_Tr_GTP-bd_dom"/>
</dbReference>
<evidence type="ECO:0000256" key="4">
    <source>
        <dbReference type="ARBA" id="ARBA00022917"/>
    </source>
</evidence>
<evidence type="ECO:0000256" key="7">
    <source>
        <dbReference type="ARBA" id="ARBA00031615"/>
    </source>
</evidence>
<keyword evidence="9" id="KW-0251">Elongation factor</keyword>
<dbReference type="EMBL" id="JAFLRJ010000094">
    <property type="protein sequence ID" value="MBO0512240.1"/>
    <property type="molecule type" value="Genomic_DNA"/>
</dbReference>
<evidence type="ECO:0000256" key="5">
    <source>
        <dbReference type="ARBA" id="ARBA00023134"/>
    </source>
</evidence>
<dbReference type="GO" id="GO:0003723">
    <property type="term" value="F:RNA binding"/>
    <property type="evidence" value="ECO:0007669"/>
    <property type="project" value="InterPro"/>
</dbReference>
<dbReference type="InterPro" id="IPR031157">
    <property type="entry name" value="G_TR_CS"/>
</dbReference>
<sequence>MHVVATAGHVDHGKSTLVRALTGMEPDRWAEEKRRGMTIDLGYAWTTLPTGETVAFVDVPGHQRFVPNMLAGVGPVPAVLLVVAADEGWSRQTQEHVDALRAFGVGDGVLVITRADLGDGDLAVEEARDRLAGTPLSGLEAVVTSAPTGAGLPELRLALGRLAARLPKPAPTPRTRLWIDRVFTVRGAGTVVTGTLGAGSLVRGDELLLWSSRRPVRVKQLQSLGESVNRAEAVARVAVNLRGLDRDEVRRGDALVAPGLWAGAREFDARVDWLADCRSNELILHAGSAAVPVRVRRLGDGTARIRAERDLPLDVGERTLLRDPGQRMIAAGLVVLDTDPPPLARRGAAARRHIDLAGRPDRPDAAAEIARRGAVRREALTSSGHLAPGSAAPAGSEEVAGWIVDAAWWRHGRDQLAAAVREQAAAHPLTPALPRETALRLTGFPGTALLDAAADGLGLVRDGSGIREADVRPQLSDRAQDAIDALCARLRGDPFAAPGQPELAELGLTTPHLRAAVDRGLLFRVEQGVYLHPDAVPLALARLAPLPQPFSLSTGRQTLGTSRRVAVPFFELLDRLGHTRSTPDGLRHLVKGGDATL</sequence>
<comment type="function">
    <text evidence="6">Translation factor necessary for the incorporation of selenocysteine into proteins. It probably replaces EF-Tu for the insertion of selenocysteine directed by the UGA codon. SelB binds GTP and GDP.</text>
</comment>
<dbReference type="NCBIfam" id="TIGR00475">
    <property type="entry name" value="selB"/>
    <property type="match status" value="1"/>
</dbReference>
<dbReference type="Gene3D" id="3.40.50.300">
    <property type="entry name" value="P-loop containing nucleotide triphosphate hydrolases"/>
    <property type="match status" value="1"/>
</dbReference>
<dbReference type="PROSITE" id="PS00301">
    <property type="entry name" value="G_TR_1"/>
    <property type="match status" value="1"/>
</dbReference>
<dbReference type="InterPro" id="IPR004535">
    <property type="entry name" value="Transl_elong_SelB"/>
</dbReference>
<evidence type="ECO:0000256" key="2">
    <source>
        <dbReference type="ARBA" id="ARBA00015953"/>
    </source>
</evidence>
<keyword evidence="4" id="KW-0648">Protein biosynthesis</keyword>
<protein>
    <recommendedName>
        <fullName evidence="2">Selenocysteine-specific elongation factor</fullName>
    </recommendedName>
    <alternativeName>
        <fullName evidence="7">SelB translation factor</fullName>
    </alternativeName>
</protein>
<dbReference type="Gene3D" id="1.10.10.10">
    <property type="entry name" value="Winged helix-like DNA-binding domain superfamily/Winged helix DNA-binding domain"/>
    <property type="match status" value="1"/>
</dbReference>
<accession>A0A939JHL0</accession>
<keyword evidence="5" id="KW-0342">GTP-binding</keyword>
<gene>
    <name evidence="9" type="primary">selB</name>
    <name evidence="9" type="ORF">J0695_10510</name>
</gene>
<keyword evidence="5" id="KW-0547">Nucleotide-binding</keyword>
<organism evidence="9 10">
    <name type="scientific">Streptomyces beijiangensis</name>
    <dbReference type="NCBI Taxonomy" id="163361"/>
    <lineage>
        <taxon>Bacteria</taxon>
        <taxon>Bacillati</taxon>
        <taxon>Actinomycetota</taxon>
        <taxon>Actinomycetes</taxon>
        <taxon>Kitasatosporales</taxon>
        <taxon>Streptomycetaceae</taxon>
        <taxon>Streptomyces</taxon>
    </lineage>
</organism>
<reference evidence="9" key="1">
    <citation type="submission" date="2021-03" db="EMBL/GenBank/DDBJ databases">
        <title>Streptomyces poriferae sp. nov., a novel marine sponge-derived Actinobacteria species with anti-MRSA activity.</title>
        <authorList>
            <person name="Sandoval-Powers M."/>
            <person name="Kralova S."/>
            <person name="Nguyen G.-S."/>
            <person name="Fawwal D."/>
            <person name="Degnes K."/>
            <person name="Klinkenberg G."/>
            <person name="Sletta H."/>
            <person name="Wentzel A."/>
            <person name="Liles M.R."/>
        </authorList>
    </citation>
    <scope>NUCLEOTIDE SEQUENCE</scope>
    <source>
        <strain evidence="9">DSM 41794</strain>
    </source>
</reference>
<dbReference type="GO" id="GO:0003746">
    <property type="term" value="F:translation elongation factor activity"/>
    <property type="evidence" value="ECO:0007669"/>
    <property type="project" value="UniProtKB-KW"/>
</dbReference>
<dbReference type="InterPro" id="IPR004161">
    <property type="entry name" value="EFTu-like_2"/>
</dbReference>
<dbReference type="GO" id="GO:0001514">
    <property type="term" value="P:selenocysteine incorporation"/>
    <property type="evidence" value="ECO:0007669"/>
    <property type="project" value="InterPro"/>
</dbReference>
<proteinExistence type="predicted"/>
<feature type="domain" description="Tr-type G" evidence="8">
    <location>
        <begin position="1"/>
        <end position="168"/>
    </location>
</feature>
<dbReference type="GO" id="GO:0005737">
    <property type="term" value="C:cytoplasm"/>
    <property type="evidence" value="ECO:0007669"/>
    <property type="project" value="UniProtKB-SubCell"/>
</dbReference>
<dbReference type="RefSeq" id="WP_206961633.1">
    <property type="nucleotide sequence ID" value="NZ_BAAAJJ010000001.1"/>
</dbReference>
<evidence type="ECO:0000259" key="8">
    <source>
        <dbReference type="PROSITE" id="PS51722"/>
    </source>
</evidence>
<name>A0A939JHL0_9ACTN</name>
<keyword evidence="3" id="KW-0963">Cytoplasm</keyword>
<dbReference type="InterPro" id="IPR009000">
    <property type="entry name" value="Transl_B-barrel_sf"/>
</dbReference>